<feature type="domain" description="AAA+ ATPase" evidence="4">
    <location>
        <begin position="42"/>
        <end position="174"/>
    </location>
</feature>
<dbReference type="VEuPathDB" id="FungiDB:An08g09530"/>
<dbReference type="Pfam" id="PF00004">
    <property type="entry name" value="AAA"/>
    <property type="match status" value="2"/>
</dbReference>
<dbReference type="AlphaFoldDB" id="A0AAJ8BYV4"/>
<keyword evidence="2" id="KW-0547">Nucleotide-binding</keyword>
<accession>A0AAJ8BYV4</accession>
<evidence type="ECO:0000259" key="4">
    <source>
        <dbReference type="SMART" id="SM00382"/>
    </source>
</evidence>
<evidence type="ECO:0000256" key="3">
    <source>
        <dbReference type="ARBA" id="ARBA00022840"/>
    </source>
</evidence>
<evidence type="ECO:0000256" key="1">
    <source>
        <dbReference type="ARBA" id="ARBA00010378"/>
    </source>
</evidence>
<proteinExistence type="inferred from homology"/>
<name>A0AAJ8BYV4_ASPNG</name>
<dbReference type="InterPro" id="IPR050773">
    <property type="entry name" value="CbxX/CfxQ_RuBisCO_ESX"/>
</dbReference>
<sequence>MSNTALDLLMEMIGLCEVKKKFVEINIFIIISGRQQVSHRKNKFGAVFIGNPSTGKTTVAEHYAKFLYEADVLPVGDIVTVNGTRLASEGVWSIQRLLDEVEDGGVLLVDDAHQLLFSGICDGTAVLNVLLSQVERLTGKVVVVFAGHGKQMLEFRGHHLAFSSLIPMIIKFPDYQDHELHQILVHELTMRFGDKIRAEDGLDGRFMRIVVRRIARGRGRYGFGNIRNEDLIGPAPSSAFDTSTAWKKLLGMANTWAIFDATKGKVLIIDEAYMLGGGDDRCVLLLGYRESMESMLNIVNPDYTDDELWQILDLKLSQQGFSASEEARNAVLEVLRRARNGPNFGNAAELVERLEAYQRIARSMKVLGQDPRTGKTTTAKRMGVVFYEMGLLAIKDVVECSAMDLIGEYVGHTGPKTKKAFESVLERVLFIDEAYKLADGTYGKDAVIKMVNNLTKDWY</sequence>
<dbReference type="SUPFAM" id="SSF52540">
    <property type="entry name" value="P-loop containing nucleoside triphosphate hydrolases"/>
    <property type="match status" value="3"/>
</dbReference>
<dbReference type="GeneID" id="84591800"/>
<dbReference type="InterPro" id="IPR003593">
    <property type="entry name" value="AAA+_ATPase"/>
</dbReference>
<comment type="similarity">
    <text evidence="1">Belongs to the CbxX/CfxQ family.</text>
</comment>
<dbReference type="SMART" id="SM00382">
    <property type="entry name" value="AAA"/>
    <property type="match status" value="1"/>
</dbReference>
<dbReference type="InterPro" id="IPR027417">
    <property type="entry name" value="P-loop_NTPase"/>
</dbReference>
<dbReference type="Gene3D" id="3.40.50.300">
    <property type="entry name" value="P-loop containing nucleotide triphosphate hydrolases"/>
    <property type="match status" value="2"/>
</dbReference>
<dbReference type="GO" id="GO:0005524">
    <property type="term" value="F:ATP binding"/>
    <property type="evidence" value="ECO:0007669"/>
    <property type="project" value="UniProtKB-KW"/>
</dbReference>
<dbReference type="InterPro" id="IPR000641">
    <property type="entry name" value="CbxX/CfxQ"/>
</dbReference>
<keyword evidence="3" id="KW-0067">ATP-binding</keyword>
<dbReference type="PANTHER" id="PTHR43392:SF2">
    <property type="entry name" value="AAA-TYPE ATPASE FAMILY PROTEIN _ ANKYRIN REPEAT FAMILY PROTEIN"/>
    <property type="match status" value="1"/>
</dbReference>
<dbReference type="InterPro" id="IPR003959">
    <property type="entry name" value="ATPase_AAA_core"/>
</dbReference>
<organism evidence="5">
    <name type="scientific">Aspergillus niger</name>
    <dbReference type="NCBI Taxonomy" id="5061"/>
    <lineage>
        <taxon>Eukaryota</taxon>
        <taxon>Fungi</taxon>
        <taxon>Dikarya</taxon>
        <taxon>Ascomycota</taxon>
        <taxon>Pezizomycotina</taxon>
        <taxon>Eurotiomycetes</taxon>
        <taxon>Eurotiomycetidae</taxon>
        <taxon>Eurotiales</taxon>
        <taxon>Aspergillaceae</taxon>
        <taxon>Aspergillus</taxon>
        <taxon>Aspergillus subgen. Circumdati</taxon>
    </lineage>
</organism>
<reference evidence="5" key="1">
    <citation type="submission" date="2025-02" db="EMBL/GenBank/DDBJ databases">
        <authorList>
            <consortium name="NCBI Genome Project"/>
        </authorList>
    </citation>
    <scope>NUCLEOTIDE SEQUENCE</scope>
</reference>
<dbReference type="CDD" id="cd00009">
    <property type="entry name" value="AAA"/>
    <property type="match status" value="1"/>
</dbReference>
<reference evidence="5" key="2">
    <citation type="submission" date="2025-08" db="UniProtKB">
        <authorList>
            <consortium name="RefSeq"/>
        </authorList>
    </citation>
    <scope>IDENTIFICATION</scope>
</reference>
<protein>
    <recommendedName>
        <fullName evidence="4">AAA+ ATPase domain-containing protein</fullName>
    </recommendedName>
</protein>
<evidence type="ECO:0000256" key="2">
    <source>
        <dbReference type="ARBA" id="ARBA00022741"/>
    </source>
</evidence>
<dbReference type="PANTHER" id="PTHR43392">
    <property type="entry name" value="AAA-TYPE ATPASE FAMILY PROTEIN / ANKYRIN REPEAT FAMILY PROTEIN"/>
    <property type="match status" value="1"/>
</dbReference>
<dbReference type="RefSeq" id="XP_059606218.1">
    <property type="nucleotide sequence ID" value="XM_059749312.1"/>
</dbReference>
<dbReference type="KEGG" id="ang:An08g09530"/>
<dbReference type="PRINTS" id="PR00819">
    <property type="entry name" value="CBXCFQXSUPER"/>
</dbReference>
<gene>
    <name evidence="5" type="ORF">An08g09530</name>
</gene>
<evidence type="ECO:0000313" key="5">
    <source>
        <dbReference type="RefSeq" id="XP_059606218.1"/>
    </source>
</evidence>